<protein>
    <submittedName>
        <fullName evidence="3">Uncharacterized protein</fullName>
    </submittedName>
</protein>
<evidence type="ECO:0000256" key="1">
    <source>
        <dbReference type="SAM" id="MobiDB-lite"/>
    </source>
</evidence>
<gene>
    <name evidence="3" type="ORF">PAHAL_1G315200</name>
</gene>
<sequence length="102" mass="11588">MPFSRVMWEQQVRRSSRPTFSSPAAAQEELEAGGSRSPSEDAYIARRGGLIQFAHSSCGWSFFRFHYLLKVTSILYVSVSIILLCVWSPADCKKTRPIHAFF</sequence>
<organism evidence="3">
    <name type="scientific">Panicum hallii</name>
    <dbReference type="NCBI Taxonomy" id="206008"/>
    <lineage>
        <taxon>Eukaryota</taxon>
        <taxon>Viridiplantae</taxon>
        <taxon>Streptophyta</taxon>
        <taxon>Embryophyta</taxon>
        <taxon>Tracheophyta</taxon>
        <taxon>Spermatophyta</taxon>
        <taxon>Magnoliopsida</taxon>
        <taxon>Liliopsida</taxon>
        <taxon>Poales</taxon>
        <taxon>Poaceae</taxon>
        <taxon>PACMAD clade</taxon>
        <taxon>Panicoideae</taxon>
        <taxon>Panicodae</taxon>
        <taxon>Paniceae</taxon>
        <taxon>Panicinae</taxon>
        <taxon>Panicum</taxon>
        <taxon>Panicum sect. Panicum</taxon>
    </lineage>
</organism>
<dbReference type="EMBL" id="CM008046">
    <property type="protein sequence ID" value="PAN07156.1"/>
    <property type="molecule type" value="Genomic_DNA"/>
</dbReference>
<dbReference type="AlphaFoldDB" id="A0A2S3GRP3"/>
<keyword evidence="2" id="KW-0472">Membrane</keyword>
<evidence type="ECO:0000313" key="3">
    <source>
        <dbReference type="EMBL" id="PAN07156.1"/>
    </source>
</evidence>
<feature type="region of interest" description="Disordered" evidence="1">
    <location>
        <begin position="1"/>
        <end position="39"/>
    </location>
</feature>
<accession>A0A2S3GRP3</accession>
<proteinExistence type="predicted"/>
<dbReference type="Gramene" id="PAN07156">
    <property type="protein sequence ID" value="PAN07156"/>
    <property type="gene ID" value="PAHAL_1G315200"/>
</dbReference>
<dbReference type="Proteomes" id="UP000243499">
    <property type="component" value="Chromosome 1"/>
</dbReference>
<keyword evidence="2" id="KW-0812">Transmembrane</keyword>
<keyword evidence="2" id="KW-1133">Transmembrane helix</keyword>
<reference evidence="3" key="1">
    <citation type="submission" date="2018-04" db="EMBL/GenBank/DDBJ databases">
        <title>WGS assembly of Panicum hallii.</title>
        <authorList>
            <person name="Lovell J."/>
            <person name="Jenkins J."/>
            <person name="Lowry D."/>
            <person name="Mamidi S."/>
            <person name="Sreedasyam A."/>
            <person name="Weng X."/>
            <person name="Barry K."/>
            <person name="Bonette J."/>
            <person name="Campitelli B."/>
            <person name="Daum C."/>
            <person name="Gordon S."/>
            <person name="Gould B."/>
            <person name="Lipzen A."/>
            <person name="Macqueen A."/>
            <person name="Palacio-Mejia J."/>
            <person name="Plott C."/>
            <person name="Shakirov E."/>
            <person name="Shu S."/>
            <person name="Yoshinaga Y."/>
            <person name="Zane M."/>
            <person name="Rokhsar D."/>
            <person name="Grimwood J."/>
            <person name="Schmutz J."/>
            <person name="Juenger T."/>
        </authorList>
    </citation>
    <scope>NUCLEOTIDE SEQUENCE [LARGE SCALE GENOMIC DNA]</scope>
    <source>
        <strain evidence="3">FIL2</strain>
    </source>
</reference>
<feature type="transmembrane region" description="Helical" evidence="2">
    <location>
        <begin position="67"/>
        <end position="87"/>
    </location>
</feature>
<name>A0A2S3GRP3_9POAL</name>
<evidence type="ECO:0000256" key="2">
    <source>
        <dbReference type="SAM" id="Phobius"/>
    </source>
</evidence>